<keyword evidence="5" id="KW-1185">Reference proteome</keyword>
<sequence>MATCLQKPFNKLSSDGLNQCNNEIGRGRNNEPVESPRSPSCSPCYDTEADLPLELIGPEEYGSPTLWDCFLRGYQCSDSSPCMGTRLESTTHKSAVPSQAYSWLSYGEVYQKIIALSTGLREIISMRTSNVMKADVEVGLLQIRVAICLPNSPIWTISEYACYRNSSVVVSINEQSNSKKVSKIINQTRPAVILLTAEKFKLLIKHRARELGRAKRLISSLSPLQIKYHSPVVCSPKSVILEGDKTITLPKVPTSDDLNPQQSELQFEGDDYTCGFNQSSSTEADWSFGSRRLSLQSSSIDSNQTFELYHNILSKDPIYVIIDFPEISKTNQAEATELGVVMYDIQDVEGIGSAKCRNESYQNCGIKEADDVLKFESQNRFRPISETIAQIIYSSGTTGEPKPCVITQGNFAANLASFTYLSKQKLLPTLAGCDLVQFSYLPLFHIYEKVSQAFVLYNGGSIGFSSISSLRFLEDITLLKPTFLSTTPQFLMKQILDNRLNSLNNFNSFKSSIESYLLQKAIEEKVKVLKQGNGEKVWLWDKFVLKYLRDSLGGRLKWIVSGTSALTNHVTEMLSASLSVKISEGYGLTETCSAASISLLDSLGILSNDGNVGKPLPCCEIKLKDVEGIYTKDDKPFARGQIFIRGHNVFKGYFIPRTQTEDERIHSPKDSSGWFATGDIGYFDKTGRLHLVDRLINTKDWIFKQQINHHFNVINLKKIELILLNSVPEIDQVFVSSDSENSSNFGQLGNVVANVVVNLPNFFNWLQNNGEAKEIETNEVKIQMGEEEEEACEDEAEEKKNRGKNSFNVNESIDYNSEFSKVCLDNVICISSTEESIKCQFIERSVHDSRVSKRFLQRIREIGKLNGLKL</sequence>
<evidence type="ECO:0000313" key="4">
    <source>
        <dbReference type="EMBL" id="CAH7685679.1"/>
    </source>
</evidence>
<dbReference type="InterPro" id="IPR000873">
    <property type="entry name" value="AMP-dep_synth/lig_dom"/>
</dbReference>
<dbReference type="AlphaFoldDB" id="A0AAV0BFY6"/>
<dbReference type="InterPro" id="IPR042099">
    <property type="entry name" value="ANL_N_sf"/>
</dbReference>
<dbReference type="EMBL" id="CALTRL010005741">
    <property type="protein sequence ID" value="CAH7685679.1"/>
    <property type="molecule type" value="Genomic_DNA"/>
</dbReference>
<dbReference type="GO" id="GO:0005783">
    <property type="term" value="C:endoplasmic reticulum"/>
    <property type="evidence" value="ECO:0007669"/>
    <property type="project" value="TreeGrafter"/>
</dbReference>
<dbReference type="SUPFAM" id="SSF56801">
    <property type="entry name" value="Acetyl-CoA synthetase-like"/>
    <property type="match status" value="1"/>
</dbReference>
<dbReference type="GO" id="GO:0004467">
    <property type="term" value="F:long-chain fatty acid-CoA ligase activity"/>
    <property type="evidence" value="ECO:0007669"/>
    <property type="project" value="TreeGrafter"/>
</dbReference>
<accession>A0AAV0BFY6</accession>
<name>A0AAV0BFY6_PHAPC</name>
<dbReference type="PANTHER" id="PTHR43272:SF33">
    <property type="entry name" value="AMP-BINDING DOMAIN-CONTAINING PROTEIN-RELATED"/>
    <property type="match status" value="1"/>
</dbReference>
<keyword evidence="2" id="KW-0067">ATP-binding</keyword>
<dbReference type="InterPro" id="IPR020845">
    <property type="entry name" value="AMP-binding_CS"/>
</dbReference>
<evidence type="ECO:0000313" key="5">
    <source>
        <dbReference type="Proteomes" id="UP001153365"/>
    </source>
</evidence>
<proteinExistence type="predicted"/>
<organism evidence="4 5">
    <name type="scientific">Phakopsora pachyrhizi</name>
    <name type="common">Asian soybean rust disease fungus</name>
    <dbReference type="NCBI Taxonomy" id="170000"/>
    <lineage>
        <taxon>Eukaryota</taxon>
        <taxon>Fungi</taxon>
        <taxon>Dikarya</taxon>
        <taxon>Basidiomycota</taxon>
        <taxon>Pucciniomycotina</taxon>
        <taxon>Pucciniomycetes</taxon>
        <taxon>Pucciniales</taxon>
        <taxon>Phakopsoraceae</taxon>
        <taxon>Phakopsora</taxon>
    </lineage>
</organism>
<feature type="domain" description="AMP-dependent synthetase/ligase" evidence="3">
    <location>
        <begin position="366"/>
        <end position="654"/>
    </location>
</feature>
<evidence type="ECO:0000256" key="1">
    <source>
        <dbReference type="ARBA" id="ARBA00022741"/>
    </source>
</evidence>
<dbReference type="GO" id="GO:0005524">
    <property type="term" value="F:ATP binding"/>
    <property type="evidence" value="ECO:0007669"/>
    <property type="project" value="UniProtKB-KW"/>
</dbReference>
<evidence type="ECO:0000256" key="2">
    <source>
        <dbReference type="ARBA" id="ARBA00022840"/>
    </source>
</evidence>
<gene>
    <name evidence="4" type="ORF">PPACK8108_LOCUS20250</name>
</gene>
<dbReference type="PANTHER" id="PTHR43272">
    <property type="entry name" value="LONG-CHAIN-FATTY-ACID--COA LIGASE"/>
    <property type="match status" value="1"/>
</dbReference>
<protein>
    <recommendedName>
        <fullName evidence="3">AMP-dependent synthetase/ligase domain-containing protein</fullName>
    </recommendedName>
</protein>
<dbReference type="Gene3D" id="3.40.50.12780">
    <property type="entry name" value="N-terminal domain of ligase-like"/>
    <property type="match status" value="2"/>
</dbReference>
<comment type="caution">
    <text evidence="4">The sequence shown here is derived from an EMBL/GenBank/DDBJ whole genome shotgun (WGS) entry which is preliminary data.</text>
</comment>
<keyword evidence="1" id="KW-0547">Nucleotide-binding</keyword>
<feature type="domain" description="AMP-dependent synthetase/ligase" evidence="3">
    <location>
        <begin position="90"/>
        <end position="213"/>
    </location>
</feature>
<dbReference type="Proteomes" id="UP001153365">
    <property type="component" value="Unassembled WGS sequence"/>
</dbReference>
<dbReference type="GO" id="GO:0016020">
    <property type="term" value="C:membrane"/>
    <property type="evidence" value="ECO:0007669"/>
    <property type="project" value="TreeGrafter"/>
</dbReference>
<evidence type="ECO:0000259" key="3">
    <source>
        <dbReference type="Pfam" id="PF00501"/>
    </source>
</evidence>
<reference evidence="4" key="1">
    <citation type="submission" date="2022-06" db="EMBL/GenBank/DDBJ databases">
        <authorList>
            <consortium name="SYNGENTA / RWTH Aachen University"/>
        </authorList>
    </citation>
    <scope>NUCLEOTIDE SEQUENCE</scope>
</reference>
<dbReference type="PROSITE" id="PS00455">
    <property type="entry name" value="AMP_BINDING"/>
    <property type="match status" value="1"/>
</dbReference>
<dbReference type="Pfam" id="PF00501">
    <property type="entry name" value="AMP-binding"/>
    <property type="match status" value="2"/>
</dbReference>